<keyword evidence="1" id="KW-0812">Transmembrane</keyword>
<evidence type="ECO:0000256" key="1">
    <source>
        <dbReference type="SAM" id="Phobius"/>
    </source>
</evidence>
<keyword evidence="3" id="KW-1185">Reference proteome</keyword>
<dbReference type="EMBL" id="JAWLUM010000005">
    <property type="protein sequence ID" value="MDV7136706.1"/>
    <property type="molecule type" value="Genomic_DNA"/>
</dbReference>
<proteinExistence type="predicted"/>
<accession>A0ABU4F3D8</accession>
<keyword evidence="1" id="KW-1133">Transmembrane helix</keyword>
<evidence type="ECO:0000313" key="3">
    <source>
        <dbReference type="Proteomes" id="UP001185792"/>
    </source>
</evidence>
<reference evidence="2 3" key="1">
    <citation type="submission" date="2023-10" db="EMBL/GenBank/DDBJ databases">
        <title>Development of a sustainable strategy for remediation of hydrocarbon-contaminated territories based on the waste exchange concept.</title>
        <authorList>
            <person name="Krivoruchko A."/>
        </authorList>
    </citation>
    <scope>NUCLEOTIDE SEQUENCE [LARGE SCALE GENOMIC DNA]</scope>
    <source>
        <strain evidence="2 3">IEGM 1236</strain>
    </source>
</reference>
<feature type="transmembrane region" description="Helical" evidence="1">
    <location>
        <begin position="6"/>
        <end position="25"/>
    </location>
</feature>
<dbReference type="Proteomes" id="UP001185792">
    <property type="component" value="Unassembled WGS sequence"/>
</dbReference>
<sequence>MINTQIVVAAIIAFAVVFAIQLFRISPRDAWGKRHITGRAVFFSGLSAALLSVSILFFMVTVFIGVLMLFVLVFGLFARAA</sequence>
<feature type="transmembrane region" description="Helical" evidence="1">
    <location>
        <begin position="46"/>
        <end position="78"/>
    </location>
</feature>
<protein>
    <recommendedName>
        <fullName evidence="4">DUF2516 domain-containing protein</fullName>
    </recommendedName>
</protein>
<keyword evidence="1" id="KW-0472">Membrane</keyword>
<comment type="caution">
    <text evidence="2">The sequence shown here is derived from an EMBL/GenBank/DDBJ whole genome shotgun (WGS) entry which is preliminary data.</text>
</comment>
<evidence type="ECO:0008006" key="4">
    <source>
        <dbReference type="Google" id="ProtNLM"/>
    </source>
</evidence>
<name>A0ABU4F3D8_WILMA</name>
<organism evidence="2 3">
    <name type="scientific">Williamsia marianensis</name>
    <dbReference type="NCBI Taxonomy" id="85044"/>
    <lineage>
        <taxon>Bacteria</taxon>
        <taxon>Bacillati</taxon>
        <taxon>Actinomycetota</taxon>
        <taxon>Actinomycetes</taxon>
        <taxon>Mycobacteriales</taxon>
        <taxon>Nocardiaceae</taxon>
        <taxon>Williamsia</taxon>
    </lineage>
</organism>
<dbReference type="RefSeq" id="WP_317714683.1">
    <property type="nucleotide sequence ID" value="NZ_JAWLUM010000005.1"/>
</dbReference>
<evidence type="ECO:0000313" key="2">
    <source>
        <dbReference type="EMBL" id="MDV7136706.1"/>
    </source>
</evidence>
<gene>
    <name evidence="2" type="ORF">R4198_23685</name>
</gene>